<dbReference type="InterPro" id="IPR041698">
    <property type="entry name" value="Methyltransf_25"/>
</dbReference>
<proteinExistence type="predicted"/>
<evidence type="ECO:0000259" key="2">
    <source>
        <dbReference type="Pfam" id="PF13649"/>
    </source>
</evidence>
<keyword evidence="4" id="KW-1185">Reference proteome</keyword>
<dbReference type="GO" id="GO:0032259">
    <property type="term" value="P:methylation"/>
    <property type="evidence" value="ECO:0007669"/>
    <property type="project" value="UniProtKB-KW"/>
</dbReference>
<feature type="region of interest" description="Disordered" evidence="1">
    <location>
        <begin position="1"/>
        <end position="20"/>
    </location>
</feature>
<keyword evidence="3" id="KW-0808">Transferase</keyword>
<dbReference type="Pfam" id="PF13649">
    <property type="entry name" value="Methyltransf_25"/>
    <property type="match status" value="1"/>
</dbReference>
<organism evidence="3 4">
    <name type="scientific">Hymenobacter elongatus</name>
    <dbReference type="NCBI Taxonomy" id="877208"/>
    <lineage>
        <taxon>Bacteria</taxon>
        <taxon>Pseudomonadati</taxon>
        <taxon>Bacteroidota</taxon>
        <taxon>Cytophagia</taxon>
        <taxon>Cytophagales</taxon>
        <taxon>Hymenobacteraceae</taxon>
        <taxon>Hymenobacter</taxon>
    </lineage>
</organism>
<gene>
    <name evidence="3" type="ORF">E5J99_20705</name>
</gene>
<dbReference type="Proteomes" id="UP000297739">
    <property type="component" value="Unassembled WGS sequence"/>
</dbReference>
<feature type="domain" description="Methyltransferase" evidence="2">
    <location>
        <begin position="48"/>
        <end position="143"/>
    </location>
</feature>
<evidence type="ECO:0000313" key="4">
    <source>
        <dbReference type="Proteomes" id="UP000297739"/>
    </source>
</evidence>
<protein>
    <submittedName>
        <fullName evidence="3">Class I SAM-dependent methyltransferase</fullName>
    </submittedName>
</protein>
<evidence type="ECO:0000256" key="1">
    <source>
        <dbReference type="SAM" id="MobiDB-lite"/>
    </source>
</evidence>
<keyword evidence="3" id="KW-0489">Methyltransferase</keyword>
<dbReference type="RefSeq" id="WP_135499707.1">
    <property type="nucleotide sequence ID" value="NZ_SRLD01000084.1"/>
</dbReference>
<dbReference type="GO" id="GO:0008168">
    <property type="term" value="F:methyltransferase activity"/>
    <property type="evidence" value="ECO:0007669"/>
    <property type="project" value="UniProtKB-KW"/>
</dbReference>
<dbReference type="InterPro" id="IPR029063">
    <property type="entry name" value="SAM-dependent_MTases_sf"/>
</dbReference>
<dbReference type="AlphaFoldDB" id="A0A4Z0PF69"/>
<dbReference type="OrthoDB" id="9804312at2"/>
<evidence type="ECO:0000313" key="3">
    <source>
        <dbReference type="EMBL" id="TGE11894.1"/>
    </source>
</evidence>
<dbReference type="Gene3D" id="3.40.50.150">
    <property type="entry name" value="Vaccinia Virus protein VP39"/>
    <property type="match status" value="1"/>
</dbReference>
<dbReference type="EMBL" id="SRLD01000084">
    <property type="protein sequence ID" value="TGE11894.1"/>
    <property type="molecule type" value="Genomic_DNA"/>
</dbReference>
<sequence>MNTLAKTMIASQGHPGPQTGNGALAAPRKTLVAALQLFDAPAAPGLALDLGCGVGADTLELLNRSWNVVAVDSDPEALATLLTQMPAHHMSRLTTRLLAFEELSAARMATFDLVNASFSLPYCPPADFNGFWANVGQLIRRNGRFCGHFFGLSHTARAEFNTTLHSLVDIYALLAGFEVEMLNGVEKDQPQPDGSMKHSHIISVVARKY</sequence>
<accession>A0A4Z0PF69</accession>
<dbReference type="SUPFAM" id="SSF53335">
    <property type="entry name" value="S-adenosyl-L-methionine-dependent methyltransferases"/>
    <property type="match status" value="1"/>
</dbReference>
<reference evidence="3 4" key="1">
    <citation type="submission" date="2019-04" db="EMBL/GenBank/DDBJ databases">
        <authorList>
            <person name="Feng G."/>
            <person name="Zhang J."/>
            <person name="Zhu H."/>
        </authorList>
    </citation>
    <scope>NUCLEOTIDE SEQUENCE [LARGE SCALE GENOMIC DNA]</scope>
    <source>
        <strain evidence="3 4">JCM 17223</strain>
    </source>
</reference>
<name>A0A4Z0PF69_9BACT</name>
<dbReference type="CDD" id="cd02440">
    <property type="entry name" value="AdoMet_MTases"/>
    <property type="match status" value="1"/>
</dbReference>
<comment type="caution">
    <text evidence="3">The sequence shown here is derived from an EMBL/GenBank/DDBJ whole genome shotgun (WGS) entry which is preliminary data.</text>
</comment>